<evidence type="ECO:0000313" key="5">
    <source>
        <dbReference type="EMBL" id="TDD10013.1"/>
    </source>
</evidence>
<reference evidence="5 6" key="1">
    <citation type="submission" date="2019-03" db="EMBL/GenBank/DDBJ databases">
        <title>Draft genome sequences of novel Actinobacteria.</title>
        <authorList>
            <person name="Sahin N."/>
            <person name="Ay H."/>
            <person name="Saygin H."/>
        </authorList>
    </citation>
    <scope>NUCLEOTIDE SEQUENCE [LARGE SCALE GENOMIC DNA]</scope>
    <source>
        <strain evidence="5 6">KC712</strain>
    </source>
</reference>
<evidence type="ECO:0000256" key="3">
    <source>
        <dbReference type="ARBA" id="ARBA00023002"/>
    </source>
</evidence>
<protein>
    <submittedName>
        <fullName evidence="5">Pyrimidine reductase</fullName>
    </submittedName>
</protein>
<dbReference type="Proteomes" id="UP000294543">
    <property type="component" value="Unassembled WGS sequence"/>
</dbReference>
<accession>A0A4R4W2C1</accession>
<dbReference type="SUPFAM" id="SSF53597">
    <property type="entry name" value="Dihydrofolate reductase-like"/>
    <property type="match status" value="1"/>
</dbReference>
<comment type="pathway">
    <text evidence="1">Cofactor biosynthesis; riboflavin biosynthesis.</text>
</comment>
<dbReference type="PANTHER" id="PTHR38011">
    <property type="entry name" value="DIHYDROFOLATE REDUCTASE FAMILY PROTEIN (AFU_ORTHOLOGUE AFUA_8G06820)"/>
    <property type="match status" value="1"/>
</dbReference>
<evidence type="ECO:0000256" key="1">
    <source>
        <dbReference type="ARBA" id="ARBA00005104"/>
    </source>
</evidence>
<dbReference type="Pfam" id="PF01872">
    <property type="entry name" value="RibD_C"/>
    <property type="match status" value="1"/>
</dbReference>
<feature type="domain" description="Bacterial bifunctional deaminase-reductase C-terminal" evidence="4">
    <location>
        <begin position="8"/>
        <end position="202"/>
    </location>
</feature>
<proteinExistence type="predicted"/>
<dbReference type="GO" id="GO:0008703">
    <property type="term" value="F:5-amino-6-(5-phosphoribosylamino)uracil reductase activity"/>
    <property type="evidence" value="ECO:0007669"/>
    <property type="project" value="InterPro"/>
</dbReference>
<evidence type="ECO:0000313" key="6">
    <source>
        <dbReference type="Proteomes" id="UP000294543"/>
    </source>
</evidence>
<dbReference type="AlphaFoldDB" id="A0A4R4W2C1"/>
<sequence length="209" mass="21752">MSSDPGRPYVVAHVAVSADGATTGFQPDVARFYELARTWDEDLTLAGADTILAQEPALAQAGRPGPAAGGPLLAVVDGRARISAWEALRDAGHWSGVVALHAEHTPPRPPGRQVRELVTGADRVDLADALSTLGRADGVKVVRVDSGGTLIGALLAGGLVDEISLLVHPCLAAGQSTGFWYGAGRVASALTLVAVRRLPGGLVWLRYRR</sequence>
<keyword evidence="3" id="KW-0560">Oxidoreductase</keyword>
<keyword evidence="6" id="KW-1185">Reference proteome</keyword>
<dbReference type="InterPro" id="IPR024072">
    <property type="entry name" value="DHFR-like_dom_sf"/>
</dbReference>
<dbReference type="InterPro" id="IPR002734">
    <property type="entry name" value="RibDG_C"/>
</dbReference>
<dbReference type="OrthoDB" id="3825908at2"/>
<keyword evidence="2" id="KW-0521">NADP</keyword>
<comment type="caution">
    <text evidence="5">The sequence shown here is derived from an EMBL/GenBank/DDBJ whole genome shotgun (WGS) entry which is preliminary data.</text>
</comment>
<dbReference type="PANTHER" id="PTHR38011:SF7">
    <property type="entry name" value="2,5-DIAMINO-6-RIBOSYLAMINO-4(3H)-PYRIMIDINONE 5'-PHOSPHATE REDUCTASE"/>
    <property type="match status" value="1"/>
</dbReference>
<dbReference type="GO" id="GO:0009231">
    <property type="term" value="P:riboflavin biosynthetic process"/>
    <property type="evidence" value="ECO:0007669"/>
    <property type="project" value="InterPro"/>
</dbReference>
<evidence type="ECO:0000256" key="2">
    <source>
        <dbReference type="ARBA" id="ARBA00022857"/>
    </source>
</evidence>
<name>A0A4R4W2C1_9ACTN</name>
<organism evidence="5 6">
    <name type="scientific">Nonomuraea diastatica</name>
    <dbReference type="NCBI Taxonomy" id="1848329"/>
    <lineage>
        <taxon>Bacteria</taxon>
        <taxon>Bacillati</taxon>
        <taxon>Actinomycetota</taxon>
        <taxon>Actinomycetes</taxon>
        <taxon>Streptosporangiales</taxon>
        <taxon>Streptosporangiaceae</taxon>
        <taxon>Nonomuraea</taxon>
    </lineage>
</organism>
<dbReference type="EMBL" id="SMKP01000235">
    <property type="protein sequence ID" value="TDD10013.1"/>
    <property type="molecule type" value="Genomic_DNA"/>
</dbReference>
<dbReference type="InterPro" id="IPR050765">
    <property type="entry name" value="Riboflavin_Biosynth_HTPR"/>
</dbReference>
<gene>
    <name evidence="5" type="ORF">E1294_46480</name>
</gene>
<evidence type="ECO:0000259" key="4">
    <source>
        <dbReference type="Pfam" id="PF01872"/>
    </source>
</evidence>
<dbReference type="Gene3D" id="3.40.430.10">
    <property type="entry name" value="Dihydrofolate Reductase, subunit A"/>
    <property type="match status" value="1"/>
</dbReference>
<dbReference type="RefSeq" id="WP_132518285.1">
    <property type="nucleotide sequence ID" value="NZ_SMKP01000235.1"/>
</dbReference>